<evidence type="ECO:0000259" key="1">
    <source>
        <dbReference type="Pfam" id="PF03572"/>
    </source>
</evidence>
<comment type="caution">
    <text evidence="2">The sequence shown here is derived from an EMBL/GenBank/DDBJ whole genome shotgun (WGS) entry which is preliminary data.</text>
</comment>
<proteinExistence type="predicted"/>
<dbReference type="Gene3D" id="3.90.226.10">
    <property type="entry name" value="2-enoyl-CoA Hydratase, Chain A, domain 1"/>
    <property type="match status" value="1"/>
</dbReference>
<dbReference type="RefSeq" id="WP_167301582.1">
    <property type="nucleotide sequence ID" value="NZ_JAASQV010000007.1"/>
</dbReference>
<keyword evidence="3" id="KW-1185">Reference proteome</keyword>
<protein>
    <recommendedName>
        <fullName evidence="1">Tail specific protease domain-containing protein</fullName>
    </recommendedName>
</protein>
<dbReference type="GO" id="GO:0030288">
    <property type="term" value="C:outer membrane-bounded periplasmic space"/>
    <property type="evidence" value="ECO:0007669"/>
    <property type="project" value="TreeGrafter"/>
</dbReference>
<dbReference type="InterPro" id="IPR005151">
    <property type="entry name" value="Tail-specific_protease"/>
</dbReference>
<evidence type="ECO:0000313" key="2">
    <source>
        <dbReference type="EMBL" id="NIJ67485.1"/>
    </source>
</evidence>
<dbReference type="Proteomes" id="UP000564677">
    <property type="component" value="Unassembled WGS sequence"/>
</dbReference>
<name>A0A7X5ZXP4_9SPHN</name>
<gene>
    <name evidence="2" type="ORF">FHR20_004469</name>
</gene>
<dbReference type="SUPFAM" id="SSF52096">
    <property type="entry name" value="ClpP/crotonase"/>
    <property type="match status" value="1"/>
</dbReference>
<evidence type="ECO:0000313" key="3">
    <source>
        <dbReference type="Proteomes" id="UP000564677"/>
    </source>
</evidence>
<dbReference type="AlphaFoldDB" id="A0A7X5ZXP4"/>
<dbReference type="PANTHER" id="PTHR32060">
    <property type="entry name" value="TAIL-SPECIFIC PROTEASE"/>
    <property type="match status" value="1"/>
</dbReference>
<dbReference type="GO" id="GO:0008236">
    <property type="term" value="F:serine-type peptidase activity"/>
    <property type="evidence" value="ECO:0007669"/>
    <property type="project" value="InterPro"/>
</dbReference>
<feature type="domain" description="Tail specific protease" evidence="1">
    <location>
        <begin position="192"/>
        <end position="403"/>
    </location>
</feature>
<dbReference type="GO" id="GO:0006508">
    <property type="term" value="P:proteolysis"/>
    <property type="evidence" value="ECO:0007669"/>
    <property type="project" value="InterPro"/>
</dbReference>
<accession>A0A7X5ZXP4</accession>
<dbReference type="GO" id="GO:0007165">
    <property type="term" value="P:signal transduction"/>
    <property type="evidence" value="ECO:0007669"/>
    <property type="project" value="TreeGrafter"/>
</dbReference>
<sequence length="430" mass="48799">MNKLLDDGFRSLDKPGTEVEFYKLIATICARVHDEHLIPKPSEGYYLSLKDTRHHFPLSLKIIDRRIYVLTAAQSAGAIPVGSEIISINGKSAEELLGILLPTIPSDGYIQSFDLRHLEDYSMTEEENLFDLNYPIFVENTESYTIEFVDRSDRSKINVATISGMDDRDYKRYFYGRTKLVAPLEFRYIKDDVAYLRISSFLRWHRNRFEQDFYALYDSTFKELKKKRIDNLILDLRNNEGGDETGEKLLTYLLDRPYQHFASAEFKFVGQPPMTAHLQNGNDVSVDGSSVYPTDTGMYALKKTSMPLLNEQQPDANHFRGKLYVLINGATGSMASVVADFLKGNRKGTFIGEESGGTMEGNTSHRIARLVLPHSKIRVAIPLMKTVNAVAFTKGRGVDPDYRISPRIDDLVNGVDTELMFAVDLIKSKK</sequence>
<dbReference type="PANTHER" id="PTHR32060:SF22">
    <property type="entry name" value="CARBOXYL-TERMINAL-PROCESSING PEPTIDASE 3, CHLOROPLASTIC"/>
    <property type="match status" value="1"/>
</dbReference>
<organism evidence="2 3">
    <name type="scientific">Sphingomonas leidyi</name>
    <dbReference type="NCBI Taxonomy" id="68569"/>
    <lineage>
        <taxon>Bacteria</taxon>
        <taxon>Pseudomonadati</taxon>
        <taxon>Pseudomonadota</taxon>
        <taxon>Alphaproteobacteria</taxon>
        <taxon>Sphingomonadales</taxon>
        <taxon>Sphingomonadaceae</taxon>
        <taxon>Sphingomonas</taxon>
    </lineage>
</organism>
<dbReference type="GO" id="GO:0004175">
    <property type="term" value="F:endopeptidase activity"/>
    <property type="evidence" value="ECO:0007669"/>
    <property type="project" value="TreeGrafter"/>
</dbReference>
<dbReference type="EMBL" id="JAASQV010000007">
    <property type="protein sequence ID" value="NIJ67485.1"/>
    <property type="molecule type" value="Genomic_DNA"/>
</dbReference>
<dbReference type="InterPro" id="IPR029045">
    <property type="entry name" value="ClpP/crotonase-like_dom_sf"/>
</dbReference>
<dbReference type="Pfam" id="PF03572">
    <property type="entry name" value="Peptidase_S41"/>
    <property type="match status" value="1"/>
</dbReference>
<reference evidence="2 3" key="1">
    <citation type="submission" date="2020-03" db="EMBL/GenBank/DDBJ databases">
        <title>Genomic Encyclopedia of Type Strains, Phase IV (KMG-IV): sequencing the most valuable type-strain genomes for metagenomic binning, comparative biology and taxonomic classification.</title>
        <authorList>
            <person name="Goeker M."/>
        </authorList>
    </citation>
    <scope>NUCLEOTIDE SEQUENCE [LARGE SCALE GENOMIC DNA]</scope>
    <source>
        <strain evidence="2 3">DSM 4733</strain>
    </source>
</reference>